<evidence type="ECO:0000256" key="1">
    <source>
        <dbReference type="SAM" id="MobiDB-lite"/>
    </source>
</evidence>
<accession>T1JR41</accession>
<dbReference type="EMBL" id="CAEY01000444">
    <property type="status" value="NOT_ANNOTATED_CDS"/>
    <property type="molecule type" value="Genomic_DNA"/>
</dbReference>
<evidence type="ECO:0000313" key="3">
    <source>
        <dbReference type="Proteomes" id="UP000015104"/>
    </source>
</evidence>
<feature type="compositionally biased region" description="Low complexity" evidence="1">
    <location>
        <begin position="137"/>
        <end position="175"/>
    </location>
</feature>
<reference evidence="3" key="1">
    <citation type="submission" date="2011-08" db="EMBL/GenBank/DDBJ databases">
        <authorList>
            <person name="Rombauts S."/>
        </authorList>
    </citation>
    <scope>NUCLEOTIDE SEQUENCE</scope>
    <source>
        <strain evidence="3">London</strain>
    </source>
</reference>
<feature type="region of interest" description="Disordered" evidence="1">
    <location>
        <begin position="246"/>
        <end position="265"/>
    </location>
</feature>
<feature type="compositionally biased region" description="Polar residues" evidence="1">
    <location>
        <begin position="89"/>
        <end position="136"/>
    </location>
</feature>
<feature type="compositionally biased region" description="Basic and acidic residues" evidence="1">
    <location>
        <begin position="32"/>
        <end position="56"/>
    </location>
</feature>
<evidence type="ECO:0000313" key="2">
    <source>
        <dbReference type="EnsemblMetazoa" id="tetur01g05540.1"/>
    </source>
</evidence>
<name>T1JR41_TETUR</name>
<feature type="compositionally biased region" description="Polar residues" evidence="1">
    <location>
        <begin position="299"/>
        <end position="313"/>
    </location>
</feature>
<dbReference type="Proteomes" id="UP000015104">
    <property type="component" value="Unassembled WGS sequence"/>
</dbReference>
<feature type="region of interest" description="Disordered" evidence="1">
    <location>
        <begin position="32"/>
        <end position="220"/>
    </location>
</feature>
<dbReference type="AlphaFoldDB" id="T1JR41"/>
<proteinExistence type="predicted"/>
<dbReference type="EnsemblMetazoa" id="tetur01g05540.1">
    <property type="protein sequence ID" value="tetur01g05540.1"/>
    <property type="gene ID" value="tetur01g05540"/>
</dbReference>
<reference evidence="2" key="2">
    <citation type="submission" date="2015-06" db="UniProtKB">
        <authorList>
            <consortium name="EnsemblMetazoa"/>
        </authorList>
    </citation>
    <scope>IDENTIFICATION</scope>
</reference>
<keyword evidence="3" id="KW-1185">Reference proteome</keyword>
<dbReference type="HOGENOM" id="CLU_559388_0_0_1"/>
<protein>
    <submittedName>
        <fullName evidence="2">Uncharacterized protein</fullName>
    </submittedName>
</protein>
<sequence length="488" mass="55460">MMISDEISRHWVNNSKPLNVLLLRKYLIRSSKDKKPYDPNFKKETVKRVKTPKEPSSRQPITSTPRVPGKPSTSPSAENKKSKPRLTPTKVSSKNSVLSLQSLPSNLSTPSKSSIVNSSAQSKATSSHVSTPSKTPTSNVSNSSKASSSNVTTPTKSNVPPKSSGSSKSLVQSRKLFNHPPKKIPRIEDNSNSQQNIKHDKPKVLSSDFKIPKKSKTETQEATLRKANNLFQNQLKILVYQMKQKQKLNQSRSKSQSQNNLQKSSNLMNQMKLLTKRKGAKHKDDAIQEKPKVKPPDRPNTSNFKPNISSTENSIKSRLNHSNSQHLKPHNTNLVNRAQLPQIPGEPPIDEILAAFDEIKSPDIAMKQFLHIQTVYPKSFILHKRRFQSLFKRILIDLFRDVNFFFKDNQVTMIIDQLSKLEMNNNDYWEEFICTWGKNYPQLGSNLSKKKNIQRAIEIFYAHLQATPILINLPTAKYLFEMKEFLAT</sequence>
<organism evidence="2 3">
    <name type="scientific">Tetranychus urticae</name>
    <name type="common">Two-spotted spider mite</name>
    <dbReference type="NCBI Taxonomy" id="32264"/>
    <lineage>
        <taxon>Eukaryota</taxon>
        <taxon>Metazoa</taxon>
        <taxon>Ecdysozoa</taxon>
        <taxon>Arthropoda</taxon>
        <taxon>Chelicerata</taxon>
        <taxon>Arachnida</taxon>
        <taxon>Acari</taxon>
        <taxon>Acariformes</taxon>
        <taxon>Trombidiformes</taxon>
        <taxon>Prostigmata</taxon>
        <taxon>Eleutherengona</taxon>
        <taxon>Raphignathae</taxon>
        <taxon>Tetranychoidea</taxon>
        <taxon>Tetranychidae</taxon>
        <taxon>Tetranychus</taxon>
    </lineage>
</organism>
<feature type="region of interest" description="Disordered" evidence="1">
    <location>
        <begin position="276"/>
        <end position="313"/>
    </location>
</feature>
<feature type="compositionally biased region" description="Low complexity" evidence="1">
    <location>
        <begin position="247"/>
        <end position="265"/>
    </location>
</feature>
<feature type="compositionally biased region" description="Basic and acidic residues" evidence="1">
    <location>
        <begin position="282"/>
        <end position="297"/>
    </location>
</feature>
<feature type="compositionally biased region" description="Polar residues" evidence="1">
    <location>
        <begin position="57"/>
        <end position="77"/>
    </location>
</feature>